<proteinExistence type="predicted"/>
<reference evidence="2" key="1">
    <citation type="submission" date="2022-11" db="UniProtKB">
        <authorList>
            <consortium name="WormBaseParasite"/>
        </authorList>
    </citation>
    <scope>IDENTIFICATION</scope>
</reference>
<protein>
    <submittedName>
        <fullName evidence="2">Uncharacterized protein</fullName>
    </submittedName>
</protein>
<sequence length="107" mass="11968">MKKRKFGPSQHINSYRQQPDVESKKPAVKPSTTDLPKTTLYPGTKDAGSMYLPLKLVFAGAAAFILVAGLAHVFVKRRNVQTTVRNYRKGHSTVDDEDDLLISQMYS</sequence>
<dbReference type="Proteomes" id="UP000887579">
    <property type="component" value="Unplaced"/>
</dbReference>
<organism evidence="1 2">
    <name type="scientific">Panagrolaimus sp. ES5</name>
    <dbReference type="NCBI Taxonomy" id="591445"/>
    <lineage>
        <taxon>Eukaryota</taxon>
        <taxon>Metazoa</taxon>
        <taxon>Ecdysozoa</taxon>
        <taxon>Nematoda</taxon>
        <taxon>Chromadorea</taxon>
        <taxon>Rhabditida</taxon>
        <taxon>Tylenchina</taxon>
        <taxon>Panagrolaimomorpha</taxon>
        <taxon>Panagrolaimoidea</taxon>
        <taxon>Panagrolaimidae</taxon>
        <taxon>Panagrolaimus</taxon>
    </lineage>
</organism>
<accession>A0AC34GX67</accession>
<evidence type="ECO:0000313" key="2">
    <source>
        <dbReference type="WBParaSite" id="ES5_v2.g9599.t1"/>
    </source>
</evidence>
<evidence type="ECO:0000313" key="1">
    <source>
        <dbReference type="Proteomes" id="UP000887579"/>
    </source>
</evidence>
<dbReference type="WBParaSite" id="ES5_v2.g9599.t1">
    <property type="protein sequence ID" value="ES5_v2.g9599.t1"/>
    <property type="gene ID" value="ES5_v2.g9599"/>
</dbReference>
<name>A0AC34GX67_9BILA</name>